<accession>A0ABR6YFR8</accession>
<sequence>MKTLKIAVGLLACGLLLIALFKFDMIDLSRSPSASMRIPASELRNTIENANGGDIASTNRLVNHYFFSEVDDINGLKWARIGAEQGDVNLQKLVVDVLSRSELDTDRIESKSLAKKWNLSVR</sequence>
<dbReference type="RefSeq" id="WP_186943387.1">
    <property type="nucleotide sequence ID" value="NZ_JACOGA010000018.1"/>
</dbReference>
<evidence type="ECO:0000313" key="1">
    <source>
        <dbReference type="EMBL" id="MBC3875424.1"/>
    </source>
</evidence>
<keyword evidence="2" id="KW-1185">Reference proteome</keyword>
<evidence type="ECO:0000313" key="2">
    <source>
        <dbReference type="Proteomes" id="UP000624279"/>
    </source>
</evidence>
<reference evidence="1 2" key="1">
    <citation type="submission" date="2020-08" db="EMBL/GenBank/DDBJ databases">
        <title>Novel species isolated from subtropical streams in China.</title>
        <authorList>
            <person name="Lu H."/>
        </authorList>
    </citation>
    <scope>NUCLEOTIDE SEQUENCE [LARGE SCALE GENOMIC DNA]</scope>
    <source>
        <strain evidence="1 2">LX15W</strain>
    </source>
</reference>
<dbReference type="Proteomes" id="UP000624279">
    <property type="component" value="Unassembled WGS sequence"/>
</dbReference>
<dbReference type="EMBL" id="JACOGA010000018">
    <property type="protein sequence ID" value="MBC3875424.1"/>
    <property type="molecule type" value="Genomic_DNA"/>
</dbReference>
<comment type="caution">
    <text evidence="1">The sequence shown here is derived from an EMBL/GenBank/DDBJ whole genome shotgun (WGS) entry which is preliminary data.</text>
</comment>
<proteinExistence type="predicted"/>
<organism evidence="1 2">
    <name type="scientific">Undibacterium flavidum</name>
    <dbReference type="NCBI Taxonomy" id="2762297"/>
    <lineage>
        <taxon>Bacteria</taxon>
        <taxon>Pseudomonadati</taxon>
        <taxon>Pseudomonadota</taxon>
        <taxon>Betaproteobacteria</taxon>
        <taxon>Burkholderiales</taxon>
        <taxon>Oxalobacteraceae</taxon>
        <taxon>Undibacterium</taxon>
    </lineage>
</organism>
<protein>
    <submittedName>
        <fullName evidence="1">Uncharacterized protein</fullName>
    </submittedName>
</protein>
<gene>
    <name evidence="1" type="ORF">H8K55_17680</name>
</gene>
<name>A0ABR6YFR8_9BURK</name>